<keyword evidence="5" id="KW-0560">Oxidoreductase</keyword>
<evidence type="ECO:0000256" key="1">
    <source>
        <dbReference type="ARBA" id="ARBA00003200"/>
    </source>
</evidence>
<organism evidence="9 10">
    <name type="scientific">Staphylococcus piscifermentans</name>
    <dbReference type="NCBI Taxonomy" id="70258"/>
    <lineage>
        <taxon>Bacteria</taxon>
        <taxon>Bacillati</taxon>
        <taxon>Bacillota</taxon>
        <taxon>Bacilli</taxon>
        <taxon>Bacillales</taxon>
        <taxon>Staphylococcaceae</taxon>
        <taxon>Staphylococcus</taxon>
    </lineage>
</organism>
<dbReference type="PRINTS" id="PR00080">
    <property type="entry name" value="SDRFAMILY"/>
</dbReference>
<evidence type="ECO:0000256" key="5">
    <source>
        <dbReference type="ARBA" id="ARBA00023002"/>
    </source>
</evidence>
<dbReference type="InterPro" id="IPR036291">
    <property type="entry name" value="NAD(P)-bd_dom_sf"/>
</dbReference>
<evidence type="ECO:0000313" key="10">
    <source>
        <dbReference type="Proteomes" id="UP000321736"/>
    </source>
</evidence>
<dbReference type="Gene3D" id="3.40.50.720">
    <property type="entry name" value="NAD(P)-binding Rossmann-like Domain"/>
    <property type="match status" value="1"/>
</dbReference>
<dbReference type="FunFam" id="3.40.50.720:FF:000084">
    <property type="entry name" value="Short-chain dehydrogenase reductase"/>
    <property type="match status" value="1"/>
</dbReference>
<comment type="caution">
    <text evidence="9">The sequence shown here is derived from an EMBL/GenBank/DDBJ whole genome shotgun (WGS) entry which is preliminary data.</text>
</comment>
<keyword evidence="10" id="KW-1185">Reference proteome</keyword>
<dbReference type="PANTHER" id="PTHR42879:SF2">
    <property type="entry name" value="3-OXOACYL-[ACYL-CARRIER-PROTEIN] REDUCTASE FABG"/>
    <property type="match status" value="1"/>
</dbReference>
<dbReference type="Pfam" id="PF13561">
    <property type="entry name" value="adh_short_C2"/>
    <property type="match status" value="1"/>
</dbReference>
<proteinExistence type="inferred from homology"/>
<sequence length="247" mass="26563">MKGKTAIVTGSSHGIGAATAKLLGQRGANVIVNYFSSADAAEKVVEFIEENGGKAIAVKGDARCKEDIDNIVKEAINTFGSIDIFVHNAGMQFPMKSFAEMEWEEFIHKTDDELQAAFFGTKAVIEHMKEQQYGKLVYISSGLSKRAAPNFLAHGVSKSSLNAFVKYIADEYADQGITANTVAPGMVDTNATSGMPQEYKDKQASFVPMKRIAQPEDVAKAVAFFASDDSAYITGSYMPVSGGSEMI</sequence>
<evidence type="ECO:0000256" key="3">
    <source>
        <dbReference type="ARBA" id="ARBA00012848"/>
    </source>
</evidence>
<protein>
    <recommendedName>
        <fullName evidence="4">Diacetyl reductase [(S)-acetoin forming]</fullName>
        <ecNumber evidence="3">1.1.1.304</ecNumber>
    </recommendedName>
    <alternativeName>
        <fullName evidence="6">Acetoin(diacetyl) reductase</fullName>
    </alternativeName>
    <alternativeName>
        <fullName evidence="7">Meso-2,3-butanediol dehydrogenase</fullName>
    </alternativeName>
</protein>
<evidence type="ECO:0000256" key="8">
    <source>
        <dbReference type="ARBA" id="ARBA00047315"/>
    </source>
</evidence>
<dbReference type="AlphaFoldDB" id="A0A239TFS8"/>
<reference evidence="9 10" key="1">
    <citation type="submission" date="2019-07" db="EMBL/GenBank/DDBJ databases">
        <title>Whole genome shotgun sequence of Staphylococcus piscifermentans NBRC 109625.</title>
        <authorList>
            <person name="Hosoyama A."/>
            <person name="Uohara A."/>
            <person name="Ohji S."/>
            <person name="Ichikawa N."/>
        </authorList>
    </citation>
    <scope>NUCLEOTIDE SEQUENCE [LARGE SCALE GENOMIC DNA]</scope>
    <source>
        <strain evidence="9 10">NBRC 109625</strain>
    </source>
</reference>
<comment type="catalytic activity">
    <reaction evidence="8">
        <text>(S)-acetoin + NAD(+) = diacetyl + NADH + H(+)</text>
        <dbReference type="Rhea" id="RHEA:27286"/>
        <dbReference type="ChEBI" id="CHEBI:15378"/>
        <dbReference type="ChEBI" id="CHEBI:15687"/>
        <dbReference type="ChEBI" id="CHEBI:16583"/>
        <dbReference type="ChEBI" id="CHEBI:57540"/>
        <dbReference type="ChEBI" id="CHEBI:57945"/>
        <dbReference type="EC" id="1.1.1.304"/>
    </reaction>
</comment>
<comment type="function">
    <text evidence="1">Catalyzes the irreversible reduction of 2,3-butanediol to (S)-acetoin in the presence of NADH.</text>
</comment>
<dbReference type="InterPro" id="IPR050259">
    <property type="entry name" value="SDR"/>
</dbReference>
<dbReference type="Proteomes" id="UP000321736">
    <property type="component" value="Unassembled WGS sequence"/>
</dbReference>
<dbReference type="GO" id="GO:0008206">
    <property type="term" value="P:bile acid metabolic process"/>
    <property type="evidence" value="ECO:0007669"/>
    <property type="project" value="UniProtKB-ARBA"/>
</dbReference>
<dbReference type="OrthoDB" id="9803333at2"/>
<comment type="similarity">
    <text evidence="2">Belongs to the short-chain dehydrogenases/reductases (SDR) family.</text>
</comment>
<evidence type="ECO:0000256" key="6">
    <source>
        <dbReference type="ARBA" id="ARBA00029989"/>
    </source>
</evidence>
<evidence type="ECO:0000256" key="4">
    <source>
        <dbReference type="ARBA" id="ARBA00016110"/>
    </source>
</evidence>
<evidence type="ECO:0000256" key="2">
    <source>
        <dbReference type="ARBA" id="ARBA00006484"/>
    </source>
</evidence>
<dbReference type="RefSeq" id="WP_095102852.1">
    <property type="nucleotide sequence ID" value="NZ_BKAR01000002.1"/>
</dbReference>
<dbReference type="InterPro" id="IPR002347">
    <property type="entry name" value="SDR_fam"/>
</dbReference>
<dbReference type="GO" id="GO:0052588">
    <property type="term" value="F:diacetyl reductase ((S)-acetoin forming) (NAD+) activity"/>
    <property type="evidence" value="ECO:0007669"/>
    <property type="project" value="UniProtKB-EC"/>
</dbReference>
<name>A0A239TFS8_9STAP</name>
<dbReference type="EMBL" id="BKAR01000002">
    <property type="protein sequence ID" value="GEP83602.1"/>
    <property type="molecule type" value="Genomic_DNA"/>
</dbReference>
<evidence type="ECO:0000256" key="7">
    <source>
        <dbReference type="ARBA" id="ARBA00031758"/>
    </source>
</evidence>
<dbReference type="EC" id="1.1.1.304" evidence="3"/>
<evidence type="ECO:0000313" key="9">
    <source>
        <dbReference type="EMBL" id="GEP83602.1"/>
    </source>
</evidence>
<accession>A0A239TFS8</accession>
<dbReference type="PANTHER" id="PTHR42879">
    <property type="entry name" value="3-OXOACYL-(ACYL-CARRIER-PROTEIN) REDUCTASE"/>
    <property type="match status" value="1"/>
</dbReference>
<gene>
    <name evidence="9" type="primary">fabG_2</name>
    <name evidence="9" type="ORF">SPI02_01870</name>
</gene>
<dbReference type="PRINTS" id="PR00081">
    <property type="entry name" value="GDHRDH"/>
</dbReference>
<dbReference type="SUPFAM" id="SSF51735">
    <property type="entry name" value="NAD(P)-binding Rossmann-fold domains"/>
    <property type="match status" value="1"/>
</dbReference>